<dbReference type="SUPFAM" id="SSF55961">
    <property type="entry name" value="Bet v1-like"/>
    <property type="match status" value="1"/>
</dbReference>
<proteinExistence type="predicted"/>
<gene>
    <name evidence="1" type="ORF">DSM112329_05096</name>
</gene>
<evidence type="ECO:0008006" key="2">
    <source>
        <dbReference type="Google" id="ProtNLM"/>
    </source>
</evidence>
<dbReference type="KEGG" id="parq:DSM112329_05096"/>
<evidence type="ECO:0000313" key="1">
    <source>
        <dbReference type="EMBL" id="XAY08198.1"/>
    </source>
</evidence>
<dbReference type="RefSeq" id="WP_354699381.1">
    <property type="nucleotide sequence ID" value="NZ_CP114014.1"/>
</dbReference>
<reference evidence="1" key="1">
    <citation type="submission" date="2022-12" db="EMBL/GenBank/DDBJ databases">
        <title>Paraconexibacter alkalitolerans sp. nov. and Baekduia alba sp. nov., isolated from soil and emended description of the genera Paraconexibacter (Chun et al., 2020) and Baekduia (An et al., 2020).</title>
        <authorList>
            <person name="Vieira S."/>
            <person name="Huber K.J."/>
            <person name="Geppert A."/>
            <person name="Wolf J."/>
            <person name="Neumann-Schaal M."/>
            <person name="Muesken M."/>
            <person name="Overmann J."/>
        </authorList>
    </citation>
    <scope>NUCLEOTIDE SEQUENCE</scope>
    <source>
        <strain evidence="1">AEG42_29</strain>
    </source>
</reference>
<dbReference type="EMBL" id="CP114014">
    <property type="protein sequence ID" value="XAY08198.1"/>
    <property type="molecule type" value="Genomic_DNA"/>
</dbReference>
<dbReference type="Gene3D" id="3.30.530.20">
    <property type="match status" value="1"/>
</dbReference>
<name>A0AAU7B2L2_9ACTN</name>
<accession>A0AAU7B2L2</accession>
<dbReference type="AlphaFoldDB" id="A0AAU7B2L2"/>
<dbReference type="InterPro" id="IPR023393">
    <property type="entry name" value="START-like_dom_sf"/>
</dbReference>
<sequence>MSRPFEVVREIDLPAAPDDVWTAITAENAAWQFPGMELDPAAASPPEGSPITTWDPPSRLVIRMDAPDGTFNALEYAIEARDGGTAHVRYVHSGILSDEWEDQYDAVGPHTDFYFHTLGQYLEHFRGQRVTYVGQPTSGIEAAPAAAGAPDAMDRLRAALGIAPDAQAGDRVQTSLGAAGPLDGVIDYVTPQFIGLRDDDGLWRFFGRNHFGGVVGMSAHVFRDDVDPVAAEAVLQEWLDGVYA</sequence>
<organism evidence="1">
    <name type="scientific">Paraconexibacter sp. AEG42_29</name>
    <dbReference type="NCBI Taxonomy" id="2997339"/>
    <lineage>
        <taxon>Bacteria</taxon>
        <taxon>Bacillati</taxon>
        <taxon>Actinomycetota</taxon>
        <taxon>Thermoleophilia</taxon>
        <taxon>Solirubrobacterales</taxon>
        <taxon>Paraconexibacteraceae</taxon>
        <taxon>Paraconexibacter</taxon>
    </lineage>
</organism>
<protein>
    <recommendedName>
        <fullName evidence="2">SRPBCC domain-containing protein</fullName>
    </recommendedName>
</protein>